<proteinExistence type="predicted"/>
<evidence type="ECO:0000313" key="1">
    <source>
        <dbReference type="EMBL" id="GHD25223.1"/>
    </source>
</evidence>
<evidence type="ECO:0000313" key="2">
    <source>
        <dbReference type="Proteomes" id="UP000644693"/>
    </source>
</evidence>
<reference evidence="1" key="2">
    <citation type="submission" date="2020-09" db="EMBL/GenBank/DDBJ databases">
        <authorList>
            <person name="Sun Q."/>
            <person name="Kim S."/>
        </authorList>
    </citation>
    <scope>NUCLEOTIDE SEQUENCE</scope>
    <source>
        <strain evidence="1">KCTC 23430</strain>
    </source>
</reference>
<dbReference type="RefSeq" id="WP_189474127.1">
    <property type="nucleotide sequence ID" value="NZ_BMYM01000001.1"/>
</dbReference>
<dbReference type="AlphaFoldDB" id="A0A919CHR6"/>
<dbReference type="Proteomes" id="UP000644693">
    <property type="component" value="Unassembled WGS sequence"/>
</dbReference>
<dbReference type="EMBL" id="BMYM01000001">
    <property type="protein sequence ID" value="GHD25223.1"/>
    <property type="molecule type" value="Genomic_DNA"/>
</dbReference>
<sequence>MMKRFRKKLRMAGLEDSLRHELNLSSGASEWLCRLAQDCGRQHGLDILSVRADVLTDTVFWQLERSGHQDLLNRLAADNERFSHRLEFYRDSRTSAAA</sequence>
<gene>
    <name evidence="1" type="ORF">GCM10007053_00710</name>
</gene>
<name>A0A919CHR6_9GAMM</name>
<protein>
    <submittedName>
        <fullName evidence="1">Uncharacterized protein</fullName>
    </submittedName>
</protein>
<keyword evidence="2" id="KW-1185">Reference proteome</keyword>
<comment type="caution">
    <text evidence="1">The sequence shown here is derived from an EMBL/GenBank/DDBJ whole genome shotgun (WGS) entry which is preliminary data.</text>
</comment>
<accession>A0A919CHR6</accession>
<reference evidence="1" key="1">
    <citation type="journal article" date="2014" name="Int. J. Syst. Evol. Microbiol.">
        <title>Complete genome sequence of Corynebacterium casei LMG S-19264T (=DSM 44701T), isolated from a smear-ripened cheese.</title>
        <authorList>
            <consortium name="US DOE Joint Genome Institute (JGI-PGF)"/>
            <person name="Walter F."/>
            <person name="Albersmeier A."/>
            <person name="Kalinowski J."/>
            <person name="Ruckert C."/>
        </authorList>
    </citation>
    <scope>NUCLEOTIDE SEQUENCE</scope>
    <source>
        <strain evidence="1">KCTC 23430</strain>
    </source>
</reference>
<organism evidence="1 2">
    <name type="scientific">Parahalioglobus pacificus</name>
    <dbReference type="NCBI Taxonomy" id="930806"/>
    <lineage>
        <taxon>Bacteria</taxon>
        <taxon>Pseudomonadati</taxon>
        <taxon>Pseudomonadota</taxon>
        <taxon>Gammaproteobacteria</taxon>
        <taxon>Cellvibrionales</taxon>
        <taxon>Halieaceae</taxon>
        <taxon>Parahalioglobus</taxon>
    </lineage>
</organism>